<dbReference type="PROSITE" id="PS00871">
    <property type="entry name" value="CLPAB_2"/>
    <property type="match status" value="1"/>
</dbReference>
<keyword evidence="1" id="KW-0677">Repeat</keyword>
<feature type="coiled-coil region" evidence="5">
    <location>
        <begin position="386"/>
        <end position="413"/>
    </location>
</feature>
<dbReference type="SUPFAM" id="SSF52540">
    <property type="entry name" value="P-loop containing nucleoside triphosphate hydrolases"/>
    <property type="match status" value="2"/>
</dbReference>
<dbReference type="GO" id="GO:0006508">
    <property type="term" value="P:proteolysis"/>
    <property type="evidence" value="ECO:0007669"/>
    <property type="project" value="UniProtKB-KW"/>
</dbReference>
<dbReference type="GO" id="GO:0008233">
    <property type="term" value="F:peptidase activity"/>
    <property type="evidence" value="ECO:0007669"/>
    <property type="project" value="UniProtKB-KW"/>
</dbReference>
<dbReference type="Pfam" id="PF07724">
    <property type="entry name" value="AAA_2"/>
    <property type="match status" value="1"/>
</dbReference>
<dbReference type="InterPro" id="IPR041546">
    <property type="entry name" value="ClpA/ClpB_AAA_lid"/>
</dbReference>
<dbReference type="InterPro" id="IPR027417">
    <property type="entry name" value="P-loop_NTPase"/>
</dbReference>
<keyword evidence="5" id="KW-0175">Coiled coil</keyword>
<evidence type="ECO:0000313" key="9">
    <source>
        <dbReference type="EMBL" id="GAE88879.1"/>
    </source>
</evidence>
<dbReference type="Proteomes" id="UP000019109">
    <property type="component" value="Unassembled WGS sequence"/>
</dbReference>
<dbReference type="RefSeq" id="WP_038289044.1">
    <property type="nucleotide sequence ID" value="NZ_BAVR01000026.1"/>
</dbReference>
<dbReference type="Gene3D" id="1.10.8.60">
    <property type="match status" value="2"/>
</dbReference>
<feature type="region of interest" description="Disordered" evidence="6">
    <location>
        <begin position="776"/>
        <end position="800"/>
    </location>
</feature>
<dbReference type="CDD" id="cd00009">
    <property type="entry name" value="AAA"/>
    <property type="match status" value="1"/>
</dbReference>
<dbReference type="PANTHER" id="PTHR11638:SF18">
    <property type="entry name" value="HEAT SHOCK PROTEIN 104"/>
    <property type="match status" value="1"/>
</dbReference>
<evidence type="ECO:0000256" key="3">
    <source>
        <dbReference type="ARBA" id="ARBA00022840"/>
    </source>
</evidence>
<reference evidence="9" key="1">
    <citation type="journal article" date="2014" name="Genome Announc.">
        <title>Draft Genome Sequence of Clostridium straminisolvens Strain JCM 21531T, Isolated from a Cellulose-Degrading Bacterial Community.</title>
        <authorList>
            <person name="Yuki M."/>
            <person name="Oshima K."/>
            <person name="Suda W."/>
            <person name="Sakamoto M."/>
            <person name="Kitamura K."/>
            <person name="Iida T."/>
            <person name="Hattori M."/>
            <person name="Ohkuma M."/>
        </authorList>
    </citation>
    <scope>NUCLEOTIDE SEQUENCE [LARGE SCALE GENOMIC DNA]</scope>
    <source>
        <strain evidence="9">JCM 21531</strain>
    </source>
</reference>
<keyword evidence="10" id="KW-1185">Reference proteome</keyword>
<keyword evidence="9" id="KW-0378">Hydrolase</keyword>
<organism evidence="9 10">
    <name type="scientific">Acetivibrio straminisolvens JCM 21531</name>
    <dbReference type="NCBI Taxonomy" id="1294263"/>
    <lineage>
        <taxon>Bacteria</taxon>
        <taxon>Bacillati</taxon>
        <taxon>Bacillota</taxon>
        <taxon>Clostridia</taxon>
        <taxon>Eubacteriales</taxon>
        <taxon>Oscillospiraceae</taxon>
        <taxon>Acetivibrio</taxon>
    </lineage>
</organism>
<dbReference type="Pfam" id="PF00004">
    <property type="entry name" value="AAA"/>
    <property type="match status" value="1"/>
</dbReference>
<feature type="domain" description="Clp ATPase C-terminal" evidence="8">
    <location>
        <begin position="684"/>
        <end position="773"/>
    </location>
</feature>
<dbReference type="SMART" id="SM01086">
    <property type="entry name" value="ClpB_D2-small"/>
    <property type="match status" value="1"/>
</dbReference>
<evidence type="ECO:0000313" key="10">
    <source>
        <dbReference type="Proteomes" id="UP000019109"/>
    </source>
</evidence>
<dbReference type="EMBL" id="BAVR01000026">
    <property type="protein sequence ID" value="GAE88879.1"/>
    <property type="molecule type" value="Genomic_DNA"/>
</dbReference>
<dbReference type="FunFam" id="3.40.50.300:FF:000010">
    <property type="entry name" value="Chaperone clpB 1, putative"/>
    <property type="match status" value="1"/>
</dbReference>
<evidence type="ECO:0000256" key="4">
    <source>
        <dbReference type="ARBA" id="ARBA00023186"/>
    </source>
</evidence>
<dbReference type="InterPro" id="IPR003959">
    <property type="entry name" value="ATPase_AAA_core"/>
</dbReference>
<keyword evidence="3 9" id="KW-0067">ATP-binding</keyword>
<dbReference type="SMART" id="SM00382">
    <property type="entry name" value="AAA"/>
    <property type="match status" value="2"/>
</dbReference>
<dbReference type="Gene3D" id="3.40.50.300">
    <property type="entry name" value="P-loop containing nucleotide triphosphate hydrolases"/>
    <property type="match status" value="2"/>
</dbReference>
<keyword evidence="4" id="KW-0143">Chaperone</keyword>
<proteinExistence type="predicted"/>
<evidence type="ECO:0000259" key="7">
    <source>
        <dbReference type="SMART" id="SM00382"/>
    </source>
</evidence>
<dbReference type="GO" id="GO:0016887">
    <property type="term" value="F:ATP hydrolysis activity"/>
    <property type="evidence" value="ECO:0007669"/>
    <property type="project" value="InterPro"/>
</dbReference>
<dbReference type="Pfam" id="PF17871">
    <property type="entry name" value="AAA_lid_9"/>
    <property type="match status" value="1"/>
</dbReference>
<dbReference type="AlphaFoldDB" id="W4V802"/>
<dbReference type="FunFam" id="3.40.50.300:FF:000025">
    <property type="entry name" value="ATP-dependent Clp protease subunit"/>
    <property type="match status" value="1"/>
</dbReference>
<dbReference type="InterPro" id="IPR019489">
    <property type="entry name" value="Clp_ATPase_C"/>
</dbReference>
<dbReference type="GO" id="GO:0005524">
    <property type="term" value="F:ATP binding"/>
    <property type="evidence" value="ECO:0007669"/>
    <property type="project" value="UniProtKB-KW"/>
</dbReference>
<evidence type="ECO:0000259" key="8">
    <source>
        <dbReference type="SMART" id="SM01086"/>
    </source>
</evidence>
<gene>
    <name evidence="9" type="ORF">JCM21531_2361</name>
</gene>
<dbReference type="CDD" id="cd19499">
    <property type="entry name" value="RecA-like_ClpB_Hsp104-like"/>
    <property type="match status" value="1"/>
</dbReference>
<feature type="domain" description="AAA+ ATPase" evidence="7">
    <location>
        <begin position="513"/>
        <end position="677"/>
    </location>
</feature>
<dbReference type="Gene3D" id="4.10.860.10">
    <property type="entry name" value="UVR domain"/>
    <property type="match status" value="1"/>
</dbReference>
<keyword evidence="2" id="KW-0547">Nucleotide-binding</keyword>
<comment type="caution">
    <text evidence="9">The sequence shown here is derived from an EMBL/GenBank/DDBJ whole genome shotgun (WGS) entry which is preliminary data.</text>
</comment>
<dbReference type="Pfam" id="PF10431">
    <property type="entry name" value="ClpB_D2-small"/>
    <property type="match status" value="1"/>
</dbReference>
<feature type="compositionally biased region" description="Basic and acidic residues" evidence="6">
    <location>
        <begin position="107"/>
        <end position="136"/>
    </location>
</feature>
<dbReference type="InterPro" id="IPR001270">
    <property type="entry name" value="ClpA/B"/>
</dbReference>
<feature type="domain" description="AAA+ ATPase" evidence="7">
    <location>
        <begin position="181"/>
        <end position="326"/>
    </location>
</feature>
<evidence type="ECO:0000256" key="2">
    <source>
        <dbReference type="ARBA" id="ARBA00022741"/>
    </source>
</evidence>
<feature type="region of interest" description="Disordered" evidence="6">
    <location>
        <begin position="104"/>
        <end position="141"/>
    </location>
</feature>
<evidence type="ECO:0000256" key="1">
    <source>
        <dbReference type="ARBA" id="ARBA00022737"/>
    </source>
</evidence>
<dbReference type="STRING" id="1294263.JCM21531_2361"/>
<evidence type="ECO:0000256" key="5">
    <source>
        <dbReference type="SAM" id="Coils"/>
    </source>
</evidence>
<dbReference type="PRINTS" id="PR00300">
    <property type="entry name" value="CLPPROTEASEA"/>
</dbReference>
<protein>
    <submittedName>
        <fullName evidence="9">ATP-dependent Clp protease ATP-binding subunit ClpA</fullName>
    </submittedName>
</protein>
<dbReference type="InterPro" id="IPR028299">
    <property type="entry name" value="ClpA/B_CS2"/>
</dbReference>
<dbReference type="PANTHER" id="PTHR11638">
    <property type="entry name" value="ATP-DEPENDENT CLP PROTEASE"/>
    <property type="match status" value="1"/>
</dbReference>
<name>W4V802_9FIRM</name>
<evidence type="ECO:0000256" key="6">
    <source>
        <dbReference type="SAM" id="MobiDB-lite"/>
    </source>
</evidence>
<keyword evidence="9" id="KW-0645">Protease</keyword>
<accession>W4V802</accession>
<sequence length="800" mass="89988">MMMCSICKENLAVVFITKIVNGKQTQEGLCFSCAKKQGIQPINQILEQTGISDEEIDDLNKQVGSFFEDMDFSSMNDTEAGPNSANPFLNLINKSLNRTMDSMGIKGTKEETESDSKAEREDKDKSNTRTKTQDKKAPKKKKYLDTYGTNLITKAKEGKIDRVIGRNREIERVIQILNRRNKNNPVLIGEPGVGKTAIAEGLAVRIINRDVPAKLFNAEVYVLDLTSIVAGTQFRGQFENRMKGIIEECKSLGNIILVIDEIHNIMGAGEAEGAMNAANILKPALAKGEIQVIGATTLDEYRKHIEKDSALERRFQPVLVDEPTVEETIEILQGIKDYYESYHRVKISDEVIRAAAVLSERYITDRFLPDKAIDVLDEAGSRANIKNVALLEYEALKEELRKVQEEKENAVSADSIEDYQKAADLKVRECKLLQQIKEIEHKNKDMELTVDDIAYVIESWTKIPVQRLTEVEAKKLLNLEERLHNRVIGQHQAVSSVAKAIRRSRADFKKRKKPASFIFVGPTGVGKTELVRALAVELFESEEALIRLDMSEYMEKHTVSKLIGAPPGYVGYDEGGQLTEKVRRKPYSVILLDEIEKAHPDVFNMLLQILEDGRATDSHGRTVSFENTVLIMTSNAGTSLKASSIGFANDNYIAMENKIKEVLKETFRPEFLNRIDEIIVFNELTRDELKQIVDLMLKDVVEEVESKKMSIKFEDGVREFVLEKGYDPKYGARPLRRTIQKYIEDELTEMYLKGMFAEGSNIVVGVRDGNIAFNVESPAEEPTEGPAVDTEGPTLDSSNA</sequence>
<dbReference type="GO" id="GO:0034605">
    <property type="term" value="P:cellular response to heat"/>
    <property type="evidence" value="ECO:0007669"/>
    <property type="project" value="TreeGrafter"/>
</dbReference>
<dbReference type="GO" id="GO:0005737">
    <property type="term" value="C:cytoplasm"/>
    <property type="evidence" value="ECO:0007669"/>
    <property type="project" value="TreeGrafter"/>
</dbReference>
<dbReference type="InterPro" id="IPR003593">
    <property type="entry name" value="AAA+_ATPase"/>
</dbReference>
<dbReference type="InterPro" id="IPR050130">
    <property type="entry name" value="ClpA_ClpB"/>
</dbReference>